<accession>A0ABV6G5C5</accession>
<evidence type="ECO:0000313" key="3">
    <source>
        <dbReference type="Proteomes" id="UP001589814"/>
    </source>
</evidence>
<dbReference type="SUPFAM" id="SSF53448">
    <property type="entry name" value="Nucleotide-diphospho-sugar transferases"/>
    <property type="match status" value="1"/>
</dbReference>
<feature type="domain" description="Glycosyltransferase 2-like" evidence="1">
    <location>
        <begin position="249"/>
        <end position="391"/>
    </location>
</feature>
<gene>
    <name evidence="2" type="ORF">ACFFHW_09405</name>
</gene>
<dbReference type="Gene3D" id="3.40.50.2000">
    <property type="entry name" value="Glycogen Phosphorylase B"/>
    <property type="match status" value="1"/>
</dbReference>
<keyword evidence="2" id="KW-0328">Glycosyltransferase</keyword>
<dbReference type="GO" id="GO:0016757">
    <property type="term" value="F:glycosyltransferase activity"/>
    <property type="evidence" value="ECO:0007669"/>
    <property type="project" value="UniProtKB-KW"/>
</dbReference>
<dbReference type="InterPro" id="IPR001173">
    <property type="entry name" value="Glyco_trans_2-like"/>
</dbReference>
<dbReference type="SUPFAM" id="SSF53756">
    <property type="entry name" value="UDP-Glycosyltransferase/glycogen phosphorylase"/>
    <property type="match status" value="1"/>
</dbReference>
<keyword evidence="3" id="KW-1185">Reference proteome</keyword>
<evidence type="ECO:0000313" key="2">
    <source>
        <dbReference type="EMBL" id="MFC0268197.1"/>
    </source>
</evidence>
<dbReference type="Gene3D" id="3.90.550.10">
    <property type="entry name" value="Spore Coat Polysaccharide Biosynthesis Protein SpsA, Chain A"/>
    <property type="match status" value="1"/>
</dbReference>
<name>A0ABV6G5C5_9GAMM</name>
<dbReference type="EMBL" id="JBHLVX010000037">
    <property type="protein sequence ID" value="MFC0268197.1"/>
    <property type="molecule type" value="Genomic_DNA"/>
</dbReference>
<dbReference type="PANTHER" id="PTHR22916:SF3">
    <property type="entry name" value="UDP-GLCNAC:BETAGAL BETA-1,3-N-ACETYLGLUCOSAMINYLTRANSFERASE-LIKE PROTEIN 1"/>
    <property type="match status" value="1"/>
</dbReference>
<evidence type="ECO:0000259" key="1">
    <source>
        <dbReference type="Pfam" id="PF00535"/>
    </source>
</evidence>
<dbReference type="CDD" id="cd00761">
    <property type="entry name" value="Glyco_tranf_GTA_type"/>
    <property type="match status" value="1"/>
</dbReference>
<dbReference type="PANTHER" id="PTHR22916">
    <property type="entry name" value="GLYCOSYLTRANSFERASE"/>
    <property type="match status" value="1"/>
</dbReference>
<protein>
    <submittedName>
        <fullName evidence="2">Glycosyltransferase</fullName>
        <ecNumber evidence="2">2.4.-.-</ecNumber>
    </submittedName>
</protein>
<dbReference type="Proteomes" id="UP001589814">
    <property type="component" value="Unassembled WGS sequence"/>
</dbReference>
<sequence>MKFQKDFFKNSIYFDEDWYQNFYLDMCFLSMSPVEHFQKYGMRMLRVGSPLFDEYSKYYSYIEYKQHELQEARKLRFSVEDLIKKLKAGFQSLSLHLLNDVVEDSKCREAKERLSAAWELAKAYATLGKWENVEFYFKKIRYLDPAFARKKKPKLLEVEALTRIGSYNKAHERLSYSLSKRVDGDFLCAKSNLLFLQEVENDQRLSTINKLYSAFMLSPLVKKDSQLPFEFLNLDSITNNEVESETKISILMPVYNAEAFLELSVGSLLAQTYKNIEIIAVDDKSTDDSYAILLKLAASDDRLKVYQNKENSGAYPTRNRALHLSTGDVVTVHDSDDWSHPQMLEKQFDKLAGFDTKITFSFMVRVSADLEFSLRPERNNMEYIHRSYPSLMIRRKDLDVLGEWDAITANADDEFVQRARIVFGNESIVDVLPEVPMSFFLKHQASLTSDPKTSLKSLDYGVRKEYALQAQFWRVNQEEYFLQRGSSKYPFPVPNGLDPKKRNRIISYDVVIISDLSLLGGTRRCNQAYIETACSMGLKVGLFHWPRYDLKLVPDIAKEYRELSFRENVDILTWEEEIDAECVIIHHPPILKYEPDQLPCIHSKKLAILVNQSPKQLYSQEAYYYSEENVEELCYRLFKLKPVWVSISPSAREVLLGCGFYNVSEEIWYPPLMAQSLDLAELYNFSDSSRLPVIGRHARDHWTKWPSTRDKIKTAYLVNKKYEVRLLGGASHALKILGFSPQNWKIFPFDSIEVADFLEQLDFFVHFTNEDYIEEFGRNIAEAMAAGVVVILPRQFESTFGKAAYYCKPEEVESAVEYIWQNPEEFNNLRESAVTFIKDKMSRQQVVDRLNKLLS</sequence>
<reference evidence="2 3" key="1">
    <citation type="submission" date="2024-09" db="EMBL/GenBank/DDBJ databases">
        <authorList>
            <person name="Sun Q."/>
            <person name="Mori K."/>
        </authorList>
    </citation>
    <scope>NUCLEOTIDE SEQUENCE [LARGE SCALE GENOMIC DNA]</scope>
    <source>
        <strain evidence="2 3">CCM 7415</strain>
    </source>
</reference>
<dbReference type="EC" id="2.4.-.-" evidence="2"/>
<comment type="caution">
    <text evidence="2">The sequence shown here is derived from an EMBL/GenBank/DDBJ whole genome shotgun (WGS) entry which is preliminary data.</text>
</comment>
<dbReference type="RefSeq" id="WP_245558783.1">
    <property type="nucleotide sequence ID" value="NZ_JBHLVX010000037.1"/>
</dbReference>
<keyword evidence="2" id="KW-0808">Transferase</keyword>
<dbReference type="InterPro" id="IPR029044">
    <property type="entry name" value="Nucleotide-diphossugar_trans"/>
</dbReference>
<dbReference type="Pfam" id="PF00535">
    <property type="entry name" value="Glycos_transf_2"/>
    <property type="match status" value="1"/>
</dbReference>
<proteinExistence type="predicted"/>
<organism evidence="2 3">
    <name type="scientific">Kushneria aurantia</name>
    <dbReference type="NCBI Taxonomy" id="504092"/>
    <lineage>
        <taxon>Bacteria</taxon>
        <taxon>Pseudomonadati</taxon>
        <taxon>Pseudomonadota</taxon>
        <taxon>Gammaproteobacteria</taxon>
        <taxon>Oceanospirillales</taxon>
        <taxon>Halomonadaceae</taxon>
        <taxon>Kushneria</taxon>
    </lineage>
</organism>